<dbReference type="EMBL" id="JBAMIC010000008">
    <property type="protein sequence ID" value="KAK7104441.1"/>
    <property type="molecule type" value="Genomic_DNA"/>
</dbReference>
<dbReference type="Gene3D" id="3.30.780.10">
    <property type="entry name" value="SUI1-like domain"/>
    <property type="match status" value="1"/>
</dbReference>
<dbReference type="PANTHER" id="PTHR13477">
    <property type="entry name" value="MITOCHONDRIAL 39S RIBOSOMAL PROTEIN L49"/>
    <property type="match status" value="1"/>
</dbReference>
<gene>
    <name evidence="8" type="ORF">V1264_019160</name>
</gene>
<proteinExistence type="inferred from homology"/>
<accession>A0AAN9BE43</accession>
<keyword evidence="4" id="KW-0496">Mitochondrion</keyword>
<comment type="subcellular location">
    <subcellularLocation>
        <location evidence="1">Mitochondrion</location>
    </subcellularLocation>
</comment>
<dbReference type="GO" id="GO:0005762">
    <property type="term" value="C:mitochondrial large ribosomal subunit"/>
    <property type="evidence" value="ECO:0007669"/>
    <property type="project" value="TreeGrafter"/>
</dbReference>
<evidence type="ECO:0000256" key="3">
    <source>
        <dbReference type="ARBA" id="ARBA00022980"/>
    </source>
</evidence>
<keyword evidence="3" id="KW-0689">Ribosomal protein</keyword>
<organism evidence="8 9">
    <name type="scientific">Littorina saxatilis</name>
    <dbReference type="NCBI Taxonomy" id="31220"/>
    <lineage>
        <taxon>Eukaryota</taxon>
        <taxon>Metazoa</taxon>
        <taxon>Spiralia</taxon>
        <taxon>Lophotrochozoa</taxon>
        <taxon>Mollusca</taxon>
        <taxon>Gastropoda</taxon>
        <taxon>Caenogastropoda</taxon>
        <taxon>Littorinimorpha</taxon>
        <taxon>Littorinoidea</taxon>
        <taxon>Littorinidae</taxon>
        <taxon>Littorina</taxon>
    </lineage>
</organism>
<dbReference type="AlphaFoldDB" id="A0AAN9BE43"/>
<dbReference type="Proteomes" id="UP001374579">
    <property type="component" value="Unassembled WGS sequence"/>
</dbReference>
<evidence type="ECO:0000256" key="5">
    <source>
        <dbReference type="ARBA" id="ARBA00023274"/>
    </source>
</evidence>
<dbReference type="PANTHER" id="PTHR13477:SF0">
    <property type="entry name" value="LARGE RIBOSOMAL SUBUNIT PROTEIN ML49"/>
    <property type="match status" value="1"/>
</dbReference>
<dbReference type="InterPro" id="IPR007740">
    <property type="entry name" value="Ribosomal_mL49"/>
</dbReference>
<dbReference type="GO" id="GO:0006412">
    <property type="term" value="P:translation"/>
    <property type="evidence" value="ECO:0007669"/>
    <property type="project" value="InterPro"/>
</dbReference>
<keyword evidence="9" id="KW-1185">Reference proteome</keyword>
<evidence type="ECO:0000256" key="7">
    <source>
        <dbReference type="ARBA" id="ARBA00035545"/>
    </source>
</evidence>
<name>A0AAN9BE43_9CAEN</name>
<dbReference type="Pfam" id="PF05046">
    <property type="entry name" value="Img2"/>
    <property type="match status" value="1"/>
</dbReference>
<comment type="similarity">
    <text evidence="2">Belongs to the mitochondrion-specific ribosomal protein mL49 family.</text>
</comment>
<sequence>MASSRLLKGVCLACRFSLTNQLQKRVAASTSLPITQIRLKHRSALPPAAEIPEEDLADYEMSSEEFKYVERILPSKTVPPVPHHDSYPTPSGWVPPKESAKSLPYYVRRTKNHMLPIYEEVRNGDTRKLVMIKHIDGDIWAFDADLKAHLQEVTTRKVIATQVHEMGGYLRVKGLVAEEVCQFLLDKGF</sequence>
<evidence type="ECO:0000256" key="6">
    <source>
        <dbReference type="ARBA" id="ARBA00035191"/>
    </source>
</evidence>
<protein>
    <recommendedName>
        <fullName evidence="6">Large ribosomal subunit protein mL49</fullName>
    </recommendedName>
    <alternativeName>
        <fullName evidence="7">39S ribosomal protein L49, mitochondrial</fullName>
    </alternativeName>
</protein>
<evidence type="ECO:0000256" key="1">
    <source>
        <dbReference type="ARBA" id="ARBA00004173"/>
    </source>
</evidence>
<comment type="caution">
    <text evidence="8">The sequence shown here is derived from an EMBL/GenBank/DDBJ whole genome shotgun (WGS) entry which is preliminary data.</text>
</comment>
<evidence type="ECO:0000256" key="2">
    <source>
        <dbReference type="ARBA" id="ARBA00005677"/>
    </source>
</evidence>
<keyword evidence="5" id="KW-0687">Ribonucleoprotein</keyword>
<dbReference type="GO" id="GO:0003735">
    <property type="term" value="F:structural constituent of ribosome"/>
    <property type="evidence" value="ECO:0007669"/>
    <property type="project" value="InterPro"/>
</dbReference>
<reference evidence="8 9" key="1">
    <citation type="submission" date="2024-02" db="EMBL/GenBank/DDBJ databases">
        <title>Chromosome-scale genome assembly of the rough periwinkle Littorina saxatilis.</title>
        <authorList>
            <person name="De Jode A."/>
            <person name="Faria R."/>
            <person name="Formenti G."/>
            <person name="Sims Y."/>
            <person name="Smith T.P."/>
            <person name="Tracey A."/>
            <person name="Wood J.M.D."/>
            <person name="Zagrodzka Z.B."/>
            <person name="Johannesson K."/>
            <person name="Butlin R.K."/>
            <person name="Leder E.H."/>
        </authorList>
    </citation>
    <scope>NUCLEOTIDE SEQUENCE [LARGE SCALE GENOMIC DNA]</scope>
    <source>
        <strain evidence="8">Snail1</strain>
        <tissue evidence="8">Muscle</tissue>
    </source>
</reference>
<dbReference type="FunFam" id="3.30.780.10:FF:000009">
    <property type="entry name" value="39S ribosomal protein L49, mitochondrial"/>
    <property type="match status" value="1"/>
</dbReference>
<evidence type="ECO:0000313" key="9">
    <source>
        <dbReference type="Proteomes" id="UP001374579"/>
    </source>
</evidence>
<evidence type="ECO:0000256" key="4">
    <source>
        <dbReference type="ARBA" id="ARBA00023128"/>
    </source>
</evidence>
<evidence type="ECO:0000313" key="8">
    <source>
        <dbReference type="EMBL" id="KAK7104441.1"/>
    </source>
</evidence>